<dbReference type="PANTHER" id="PTHR11633:SF1">
    <property type="entry name" value="LD28763P"/>
    <property type="match status" value="1"/>
</dbReference>
<evidence type="ECO:0000259" key="5">
    <source>
        <dbReference type="PROSITE" id="PS50278"/>
    </source>
</evidence>
<comment type="similarity">
    <text evidence="1 4">Belongs to the PDGF/VEGF growth factor family.</text>
</comment>
<keyword evidence="3" id="KW-0497">Mitogen</keyword>
<dbReference type="EMBL" id="BPLR01004501">
    <property type="protein sequence ID" value="GIX95369.1"/>
    <property type="molecule type" value="Genomic_DNA"/>
</dbReference>
<name>A0AAV4PHG9_CAEEX</name>
<dbReference type="SMART" id="SM00141">
    <property type="entry name" value="PDGF"/>
    <property type="match status" value="1"/>
</dbReference>
<protein>
    <submittedName>
        <fullName evidence="6">PDGF_2 domain-containing protein</fullName>
    </submittedName>
</protein>
<sequence length="294" mass="33669">MQIVEFERPYDPSLVIWPVCTRVRRCGGCCSSKLLHCVPTKTSTITLKVIKARYPHPGAEMLELEGYENVRMEQHDRCACQCRQEERDCTSEQIYQPATCRCVCRNHHEAVRCKQPDHFWDMKDCTCKCRHHLECSTGSVFNNSSCKEVLVKPSCTEIIRLQTNTFAIKTCESLNHAPPPLLERVPGPAPHLSTLLKDDGGENDAYRLRYTGVDPDSHVGPFALAHYKQDDRTYIIENVTVPQWTKTESFGFLCTNAVRCKAKFEDQSQKKSQSPFPFEIICREKFSTMVDVKL</sequence>
<proteinExistence type="inferred from homology"/>
<dbReference type="GO" id="GO:0005615">
    <property type="term" value="C:extracellular space"/>
    <property type="evidence" value="ECO:0007669"/>
    <property type="project" value="TreeGrafter"/>
</dbReference>
<dbReference type="SUPFAM" id="SSF57501">
    <property type="entry name" value="Cystine-knot cytokines"/>
    <property type="match status" value="1"/>
</dbReference>
<keyword evidence="7" id="KW-1185">Reference proteome</keyword>
<evidence type="ECO:0000313" key="6">
    <source>
        <dbReference type="EMBL" id="GIX95369.1"/>
    </source>
</evidence>
<dbReference type="GO" id="GO:0008284">
    <property type="term" value="P:positive regulation of cell population proliferation"/>
    <property type="evidence" value="ECO:0007669"/>
    <property type="project" value="TreeGrafter"/>
</dbReference>
<dbReference type="Proteomes" id="UP001054945">
    <property type="component" value="Unassembled WGS sequence"/>
</dbReference>
<organism evidence="6 7">
    <name type="scientific">Caerostris extrusa</name>
    <name type="common">Bark spider</name>
    <name type="synonym">Caerostris bankana</name>
    <dbReference type="NCBI Taxonomy" id="172846"/>
    <lineage>
        <taxon>Eukaryota</taxon>
        <taxon>Metazoa</taxon>
        <taxon>Ecdysozoa</taxon>
        <taxon>Arthropoda</taxon>
        <taxon>Chelicerata</taxon>
        <taxon>Arachnida</taxon>
        <taxon>Araneae</taxon>
        <taxon>Araneomorphae</taxon>
        <taxon>Entelegynae</taxon>
        <taxon>Araneoidea</taxon>
        <taxon>Araneidae</taxon>
        <taxon>Caerostris</taxon>
    </lineage>
</organism>
<evidence type="ECO:0000313" key="7">
    <source>
        <dbReference type="Proteomes" id="UP001054945"/>
    </source>
</evidence>
<evidence type="ECO:0000256" key="2">
    <source>
        <dbReference type="ARBA" id="ARBA00023030"/>
    </source>
</evidence>
<dbReference type="InterPro" id="IPR000072">
    <property type="entry name" value="PDGF/VEGF_dom"/>
</dbReference>
<evidence type="ECO:0000256" key="4">
    <source>
        <dbReference type="RuleBase" id="RU003818"/>
    </source>
</evidence>
<dbReference type="Gene3D" id="2.10.90.10">
    <property type="entry name" value="Cystine-knot cytokines"/>
    <property type="match status" value="1"/>
</dbReference>
<gene>
    <name evidence="6" type="primary">AVEN_140593_1</name>
    <name evidence="6" type="ORF">CEXT_60991</name>
</gene>
<dbReference type="Pfam" id="PF00341">
    <property type="entry name" value="PDGF"/>
    <property type="match status" value="1"/>
</dbReference>
<dbReference type="PROSITE" id="PS50278">
    <property type="entry name" value="PDGF_2"/>
    <property type="match status" value="1"/>
</dbReference>
<dbReference type="GO" id="GO:0008083">
    <property type="term" value="F:growth factor activity"/>
    <property type="evidence" value="ECO:0007669"/>
    <property type="project" value="UniProtKB-KW"/>
</dbReference>
<keyword evidence="2 4" id="KW-0339">Growth factor</keyword>
<reference evidence="6 7" key="1">
    <citation type="submission" date="2021-06" db="EMBL/GenBank/DDBJ databases">
        <title>Caerostris extrusa draft genome.</title>
        <authorList>
            <person name="Kono N."/>
            <person name="Arakawa K."/>
        </authorList>
    </citation>
    <scope>NUCLEOTIDE SEQUENCE [LARGE SCALE GENOMIC DNA]</scope>
</reference>
<comment type="caution">
    <text evidence="6">The sequence shown here is derived from an EMBL/GenBank/DDBJ whole genome shotgun (WGS) entry which is preliminary data.</text>
</comment>
<evidence type="ECO:0000256" key="3">
    <source>
        <dbReference type="ARBA" id="ARBA00023246"/>
    </source>
</evidence>
<dbReference type="GO" id="GO:0070851">
    <property type="term" value="F:growth factor receptor binding"/>
    <property type="evidence" value="ECO:0007669"/>
    <property type="project" value="TreeGrafter"/>
</dbReference>
<dbReference type="GO" id="GO:0051781">
    <property type="term" value="P:positive regulation of cell division"/>
    <property type="evidence" value="ECO:0007669"/>
    <property type="project" value="UniProtKB-KW"/>
</dbReference>
<dbReference type="InterPro" id="IPR029034">
    <property type="entry name" value="Cystine-knot_cytokine"/>
</dbReference>
<accession>A0AAV4PHG9</accession>
<dbReference type="AlphaFoldDB" id="A0AAV4PHG9"/>
<dbReference type="GO" id="GO:0016020">
    <property type="term" value="C:membrane"/>
    <property type="evidence" value="ECO:0007669"/>
    <property type="project" value="InterPro"/>
</dbReference>
<feature type="domain" description="Platelet-derived growth factor (PDGF) family profile" evidence="5">
    <location>
        <begin position="5"/>
        <end position="85"/>
    </location>
</feature>
<dbReference type="PANTHER" id="PTHR11633">
    <property type="entry name" value="PLATELET-DERIVED GROWTH FACTOR"/>
    <property type="match status" value="1"/>
</dbReference>
<evidence type="ECO:0000256" key="1">
    <source>
        <dbReference type="ARBA" id="ARBA00006686"/>
    </source>
</evidence>